<protein>
    <recommendedName>
        <fullName evidence="1">SPOR domain-containing protein</fullName>
    </recommendedName>
</protein>
<comment type="caution">
    <text evidence="2">The sequence shown here is derived from an EMBL/GenBank/DDBJ whole genome shotgun (WGS) entry which is preliminary data.</text>
</comment>
<gene>
    <name evidence="2" type="ORF">M23134_00451</name>
</gene>
<evidence type="ECO:0000259" key="1">
    <source>
        <dbReference type="Pfam" id="PF05036"/>
    </source>
</evidence>
<reference evidence="2 3" key="1">
    <citation type="submission" date="2007-01" db="EMBL/GenBank/DDBJ databases">
        <authorList>
            <person name="Haygood M."/>
            <person name="Podell S."/>
            <person name="Anderson C."/>
            <person name="Hopkinson B."/>
            <person name="Roe K."/>
            <person name="Barbeau K."/>
            <person name="Gaasterland T."/>
            <person name="Ferriera S."/>
            <person name="Johnson J."/>
            <person name="Kravitz S."/>
            <person name="Beeson K."/>
            <person name="Sutton G."/>
            <person name="Rogers Y.-H."/>
            <person name="Friedman R."/>
            <person name="Frazier M."/>
            <person name="Venter J.C."/>
        </authorList>
    </citation>
    <scope>NUCLEOTIDE SEQUENCE [LARGE SCALE GENOMIC DNA]</scope>
    <source>
        <strain evidence="2 3">ATCC 23134</strain>
    </source>
</reference>
<keyword evidence="3" id="KW-1185">Reference proteome</keyword>
<sequence>MLKIIKKMLLRKSKFFYLQWLLCYCAIVGINGTYAPLQAQTDPTTTPDSVFIRAREYNLFRFSYHPANAIPSDSVVIHLNTPLPLLPYVVNARLDSVFAGWFPDGEPTQTLKRMAGYRIIVYRGVSHKKAVRTRELIYKNYGNWRSYLTFKNPNYIVKAGDFTNKKNAEKARKKLKKRFGDISLVPDRITIWFATYSNPWK</sequence>
<evidence type="ECO:0000313" key="2">
    <source>
        <dbReference type="EMBL" id="EAY29567.1"/>
    </source>
</evidence>
<feature type="domain" description="SPOR" evidence="1">
    <location>
        <begin position="143"/>
        <end position="178"/>
    </location>
</feature>
<dbReference type="EMBL" id="AAWS01000010">
    <property type="protein sequence ID" value="EAY29567.1"/>
    <property type="molecule type" value="Genomic_DNA"/>
</dbReference>
<evidence type="ECO:0000313" key="3">
    <source>
        <dbReference type="Proteomes" id="UP000004095"/>
    </source>
</evidence>
<dbReference type="Pfam" id="PF05036">
    <property type="entry name" value="SPOR"/>
    <property type="match status" value="1"/>
</dbReference>
<proteinExistence type="predicted"/>
<accession>A1ZJ31</accession>
<dbReference type="GO" id="GO:0042834">
    <property type="term" value="F:peptidoglycan binding"/>
    <property type="evidence" value="ECO:0007669"/>
    <property type="project" value="InterPro"/>
</dbReference>
<dbReference type="AlphaFoldDB" id="A1ZJ31"/>
<dbReference type="InterPro" id="IPR007730">
    <property type="entry name" value="SPOR-like_dom"/>
</dbReference>
<organism evidence="2 3">
    <name type="scientific">Microscilla marina ATCC 23134</name>
    <dbReference type="NCBI Taxonomy" id="313606"/>
    <lineage>
        <taxon>Bacteria</taxon>
        <taxon>Pseudomonadati</taxon>
        <taxon>Bacteroidota</taxon>
        <taxon>Cytophagia</taxon>
        <taxon>Cytophagales</taxon>
        <taxon>Microscillaceae</taxon>
        <taxon>Microscilla</taxon>
    </lineage>
</organism>
<name>A1ZJ31_MICM2</name>
<dbReference type="Proteomes" id="UP000004095">
    <property type="component" value="Unassembled WGS sequence"/>
</dbReference>